<feature type="region of interest" description="Disordered" evidence="1">
    <location>
        <begin position="292"/>
        <end position="313"/>
    </location>
</feature>
<dbReference type="NCBIfam" id="NF041425">
    <property type="entry name" value="OS_HP2_seleno"/>
    <property type="match status" value="1"/>
</dbReference>
<sequence length="313" mass="34154">MNGVFKAFVSVFVSLIFCLCAVSPCLSTDTANTSATKESKDAEKAPAVFFPAPRFEFDRMIEGEEILHDFVIMNKGTGVLLVQKVKTSCGCTTVSYSKEIPPGGEGIISMKVNTRGYGGRKLSKTITVMTNDIMTPNVTLTVSGMIENFVTIIPRFLRLTGKAGETVKSVVKIVPESKYPFSITGISAQDRTNIKYELNENTADSGEKEYAITVENVKKEAGSYYDVLILKTDSKIQPEIKINVMTKLMDANLSANTSTNALMTGEKMVNESNGNNNVNNFLEIIQKMQKQNTTGINSDETSTHSAASVQDTE</sequence>
<feature type="signal peptide" evidence="2">
    <location>
        <begin position="1"/>
        <end position="21"/>
    </location>
</feature>
<dbReference type="RefSeq" id="WP_080804807.1">
    <property type="nucleotide sequence ID" value="NZ_LT828549.1"/>
</dbReference>
<dbReference type="PANTHER" id="PTHR37833:SF1">
    <property type="entry name" value="SIGNAL PEPTIDE PROTEIN"/>
    <property type="match status" value="1"/>
</dbReference>
<feature type="chain" id="PRO_5013366020" description="DUF1573 domain-containing protein" evidence="2">
    <location>
        <begin position="22"/>
        <end position="313"/>
    </location>
</feature>
<dbReference type="OrthoDB" id="5420927at2"/>
<keyword evidence="2" id="KW-0732">Signal</keyword>
<dbReference type="InterPro" id="IPR013783">
    <property type="entry name" value="Ig-like_fold"/>
</dbReference>
<keyword evidence="4" id="KW-1185">Reference proteome</keyword>
<evidence type="ECO:0000256" key="1">
    <source>
        <dbReference type="SAM" id="MobiDB-lite"/>
    </source>
</evidence>
<reference evidence="3 4" key="1">
    <citation type="submission" date="2017-03" db="EMBL/GenBank/DDBJ databases">
        <authorList>
            <person name="Afonso C.L."/>
            <person name="Miller P.J."/>
            <person name="Scott M.A."/>
            <person name="Spackman E."/>
            <person name="Goraichik I."/>
            <person name="Dimitrov K.M."/>
            <person name="Suarez D.L."/>
            <person name="Swayne D.E."/>
        </authorList>
    </citation>
    <scope>NUCLEOTIDE SEQUENCE [LARGE SCALE GENOMIC DNA]</scope>
    <source>
        <strain evidence="3">PRJEB14757</strain>
    </source>
</reference>
<organism evidence="3 4">
    <name type="scientific">Desulfamplus magnetovallimortis</name>
    <dbReference type="NCBI Taxonomy" id="1246637"/>
    <lineage>
        <taxon>Bacteria</taxon>
        <taxon>Pseudomonadati</taxon>
        <taxon>Thermodesulfobacteriota</taxon>
        <taxon>Desulfobacteria</taxon>
        <taxon>Desulfobacterales</taxon>
        <taxon>Desulfobacteraceae</taxon>
        <taxon>Desulfamplus</taxon>
    </lineage>
</organism>
<dbReference type="EMBL" id="FWEV01000044">
    <property type="protein sequence ID" value="SLM28459.1"/>
    <property type="molecule type" value="Genomic_DNA"/>
</dbReference>
<dbReference type="Gene3D" id="2.60.40.10">
    <property type="entry name" value="Immunoglobulins"/>
    <property type="match status" value="1"/>
</dbReference>
<dbReference type="STRING" id="1246637.MTBBW1_1380006"/>
<evidence type="ECO:0000313" key="3">
    <source>
        <dbReference type="EMBL" id="SLM28459.1"/>
    </source>
</evidence>
<dbReference type="InterPro" id="IPR011467">
    <property type="entry name" value="DUF1573"/>
</dbReference>
<dbReference type="AlphaFoldDB" id="A0A1W1H7L8"/>
<protein>
    <recommendedName>
        <fullName evidence="5">DUF1573 domain-containing protein</fullName>
    </recommendedName>
</protein>
<accession>A0A1W1H7L8</accession>
<proteinExistence type="predicted"/>
<evidence type="ECO:0000256" key="2">
    <source>
        <dbReference type="SAM" id="SignalP"/>
    </source>
</evidence>
<gene>
    <name evidence="3" type="ORF">MTBBW1_1380006</name>
</gene>
<evidence type="ECO:0008006" key="5">
    <source>
        <dbReference type="Google" id="ProtNLM"/>
    </source>
</evidence>
<evidence type="ECO:0000313" key="4">
    <source>
        <dbReference type="Proteomes" id="UP000191931"/>
    </source>
</evidence>
<dbReference type="PANTHER" id="PTHR37833">
    <property type="entry name" value="LIPOPROTEIN-RELATED"/>
    <property type="match status" value="1"/>
</dbReference>
<dbReference type="Pfam" id="PF07610">
    <property type="entry name" value="DUF1573"/>
    <property type="match status" value="1"/>
</dbReference>
<name>A0A1W1H7L8_9BACT</name>
<dbReference type="Proteomes" id="UP000191931">
    <property type="component" value="Unassembled WGS sequence"/>
</dbReference>